<dbReference type="InterPro" id="IPR051559">
    <property type="entry name" value="HIF_prolyl_hydroxylases"/>
</dbReference>
<keyword evidence="2" id="KW-0479">Metal-binding</keyword>
<dbReference type="OrthoDB" id="194183at2759"/>
<dbReference type="Pfam" id="PF00397">
    <property type="entry name" value="WW"/>
    <property type="match status" value="1"/>
</dbReference>
<dbReference type="Proteomes" id="UP000002729">
    <property type="component" value="Unassembled WGS sequence"/>
</dbReference>
<dbReference type="GO" id="GO:0031418">
    <property type="term" value="F:L-ascorbic acid binding"/>
    <property type="evidence" value="ECO:0007669"/>
    <property type="project" value="UniProtKB-KW"/>
</dbReference>
<dbReference type="GO" id="GO:0071456">
    <property type="term" value="P:cellular response to hypoxia"/>
    <property type="evidence" value="ECO:0007669"/>
    <property type="project" value="TreeGrafter"/>
</dbReference>
<dbReference type="Gene3D" id="2.60.120.620">
    <property type="entry name" value="q2cbj1_9rhob like domain"/>
    <property type="match status" value="1"/>
</dbReference>
<evidence type="ECO:0000259" key="8">
    <source>
        <dbReference type="PROSITE" id="PS50020"/>
    </source>
</evidence>
<dbReference type="Pfam" id="PF13640">
    <property type="entry name" value="2OG-FeII_Oxy_3"/>
    <property type="match status" value="1"/>
</dbReference>
<keyword evidence="6" id="KW-0408">Iron</keyword>
<dbReference type="InterPro" id="IPR011989">
    <property type="entry name" value="ARM-like"/>
</dbReference>
<dbReference type="InterPro" id="IPR036020">
    <property type="entry name" value="WW_dom_sf"/>
</dbReference>
<feature type="domain" description="Fe2OG dioxygenase" evidence="10">
    <location>
        <begin position="4230"/>
        <end position="4330"/>
    </location>
</feature>
<protein>
    <submittedName>
        <fullName evidence="11">Uncharacterized protein</fullName>
    </submittedName>
</protein>
<dbReference type="InterPro" id="IPR000225">
    <property type="entry name" value="Armadillo"/>
</dbReference>
<feature type="domain" description="EF-hand" evidence="9">
    <location>
        <begin position="16"/>
        <end position="51"/>
    </location>
</feature>
<dbReference type="RefSeq" id="XP_009040770.1">
    <property type="nucleotide sequence ID" value="XM_009042522.1"/>
</dbReference>
<evidence type="ECO:0000259" key="10">
    <source>
        <dbReference type="PROSITE" id="PS51471"/>
    </source>
</evidence>
<evidence type="ECO:0000256" key="6">
    <source>
        <dbReference type="ARBA" id="ARBA00023004"/>
    </source>
</evidence>
<dbReference type="SMART" id="SM00456">
    <property type="entry name" value="WW"/>
    <property type="match status" value="1"/>
</dbReference>
<evidence type="ECO:0000313" key="11">
    <source>
        <dbReference type="EMBL" id="EGB04517.1"/>
    </source>
</evidence>
<dbReference type="CDD" id="cd00201">
    <property type="entry name" value="WW"/>
    <property type="match status" value="1"/>
</dbReference>
<dbReference type="EMBL" id="GL833150">
    <property type="protein sequence ID" value="EGB04517.1"/>
    <property type="molecule type" value="Genomic_DNA"/>
</dbReference>
<reference evidence="11 12" key="1">
    <citation type="journal article" date="2011" name="Proc. Natl. Acad. Sci. U.S.A.">
        <title>Niche of harmful alga Aureococcus anophagefferens revealed through ecogenomics.</title>
        <authorList>
            <person name="Gobler C.J."/>
            <person name="Berry D.L."/>
            <person name="Dyhrman S.T."/>
            <person name="Wilhelm S.W."/>
            <person name="Salamov A."/>
            <person name="Lobanov A.V."/>
            <person name="Zhang Y."/>
            <person name="Collier J.L."/>
            <person name="Wurch L.L."/>
            <person name="Kustka A.B."/>
            <person name="Dill B.D."/>
            <person name="Shah M."/>
            <person name="VerBerkmoes N.C."/>
            <person name="Kuo A."/>
            <person name="Terry A."/>
            <person name="Pangilinan J."/>
            <person name="Lindquist E.A."/>
            <person name="Lucas S."/>
            <person name="Paulsen I.T."/>
            <person name="Hattenrath-Lehmann T.K."/>
            <person name="Talmage S.C."/>
            <person name="Walker E.A."/>
            <person name="Koch F."/>
            <person name="Burson A.M."/>
            <person name="Marcoval M.A."/>
            <person name="Tang Y.Z."/>
            <person name="Lecleir G.R."/>
            <person name="Coyne K.J."/>
            <person name="Berg G.M."/>
            <person name="Bertrand E.M."/>
            <person name="Saito M.A."/>
            <person name="Gladyshev V.N."/>
            <person name="Grigoriev I.V."/>
        </authorList>
    </citation>
    <scope>NUCLEOTIDE SEQUENCE [LARGE SCALE GENOMIC DNA]</scope>
    <source>
        <strain evidence="12">CCMP 1984</strain>
    </source>
</reference>
<keyword evidence="5" id="KW-0560">Oxidoreductase</keyword>
<accession>F0YK38</accession>
<evidence type="ECO:0000259" key="9">
    <source>
        <dbReference type="PROSITE" id="PS50222"/>
    </source>
</evidence>
<feature type="domain" description="WW" evidence="8">
    <location>
        <begin position="1111"/>
        <end position="1135"/>
    </location>
</feature>
<evidence type="ECO:0000256" key="4">
    <source>
        <dbReference type="ARBA" id="ARBA00022964"/>
    </source>
</evidence>
<dbReference type="PROSITE" id="PS51471">
    <property type="entry name" value="FE2OG_OXY"/>
    <property type="match status" value="1"/>
</dbReference>
<dbReference type="InParanoid" id="F0YK38"/>
<dbReference type="InterPro" id="IPR005123">
    <property type="entry name" value="Oxoglu/Fe-dep_dioxygenase_dom"/>
</dbReference>
<dbReference type="GO" id="GO:0005509">
    <property type="term" value="F:calcium ion binding"/>
    <property type="evidence" value="ECO:0007669"/>
    <property type="project" value="InterPro"/>
</dbReference>
<dbReference type="PANTHER" id="PTHR12907">
    <property type="entry name" value="EGL NINE HOMOLOG-RELATED"/>
    <property type="match status" value="1"/>
</dbReference>
<gene>
    <name evidence="11" type="ORF">AURANDRAFT_72500</name>
</gene>
<evidence type="ECO:0000256" key="1">
    <source>
        <dbReference type="ARBA" id="ARBA00001961"/>
    </source>
</evidence>
<dbReference type="SMART" id="SM00702">
    <property type="entry name" value="P4Hc"/>
    <property type="match status" value="1"/>
</dbReference>
<proteinExistence type="predicted"/>
<sequence length="4335" mass="468231">MLSHIGSREHNGKVQVSIDEVFDRFQQLDVDASGKVSKRELERFLAGDDVQHTFIVVFETADIGISWDDSGGGGVKNQRRTNLDNLFYEPFVIVHDFAQTLDLEIDTSRRKHVPKGILVAGSTPNLRASLARLLTKIDAWFEPADGGPTLPLPNPVVKRQLLVAKLDTRAYAFISDIVDALGDALFVAAPQQFRLGCVEDSKRPLTLSPPDDGRCDTSLHRHLGFGNVPTEIHAYSVESQAVTKCECSHRICSQSSIGIETRALLWLEFDEFRKLYMTHLFDDAALNELRTRVKIRFRSEEEIKALAEERAMIQRRAKLKLELEMRREANRAIRERQKRKNADSYYRDCDGNLRRGRDKPALKTVSTQMEPTEYETTVSTNMAITRRMRRRLIREKQVRKRKAVCATEHKVDVFRAMEDTRVVSQRRQQVVRLLQEAGYTNVRASSLDDRIGTIVCHDVPHPSFSGRAYGRLILRSQVTNHPIFHGLVRVPLIANHPLHAFELLAFARDIRRPSAAAWHAFCMPPLCRGIARQRYREAARAHDRSEIVHPAVWGSFVASTATFYDANYTSPTLYGYTMQRQVLDAGSRPQRTDGLCPLRRIPRGGGCVDPIVGIRSGFDELAEPCHVCLGGDTTHEHVSKVFLTLHTDLTTRTALAHDRHVRHNRAEVLIKSVPCGAVTKLTLLCDDSVAHLHHLFRATSVHGVADIALFHIPTEHGLVELDIEASNEAGINDGMELPNRGTIPLFKYGLNQAGARAVLFHGCHTSMWSMIHVFISNNLLLERLESALDFVPHLDGAPRTLPGSDLVQHGLWDVFVLQVSQQKLYAQQDEAAEQQFCRDLEKREMEHHHAIMLAARQARCSSARTSACNSPRPFHLVAPASAKWANSRHNNSPGILSIPKKIDPRRVSAVMGRPRIHEYAGLEMRRVLRAALARAKRGSKFEPEQRFRKARADCEGFTLQRSSRYIWNFPRDEYLCMGLLELDGKGMEIEFYEGTDRCTMLLRLSEDAKGEFEKFSLGNREQRADLARRAEGEDADEESAEFDADCAEMERTANTVGAPTLRFFEDIVKGLDNAMIEKYELWSSQIRHPEHWSIADPPSAEVAQYQDTIARTDAQGRTFFVDHNTKTTSWTRPSPGTPMSLETDEQLARRLQMEEESSASAVSAPSSGNTMSDEELARMLQTEEDASSEIEPKEPLAKDRRLAILKVCGSTLAVFADESRPKAELRVELIASTLLESSSQGKLRSMKDEIFRWKVTIAGITSANLGTESIVEGGKTGRGEIEFAAADDAERAAWIGWPDNTVSLQETHAILHMCIVAGANMPKSADLVAKAFKPLLSAAPTPERAQALKTLAKALGADGTTSPQLGALVKALRSCGALASVAECLKSAPGQESAARCTYFAARAETYTARTLVDERVELLLLPLLIAPDDGLQQWAAAALAPVLAGDPFRASKSIIEAGGVFTIVALLSSSSPDVRSHALAALISLCSGVIEAAWPKSAVGSEEAKGLLCKLVDGAIDAGICHSIIALLEVRDDVRVATAALEAVIALSYSSKSFRRVLRSEIGGDVRLSTQLVTACGDRRFGAHALRVMADACYCVDEQTGAEDRVESAAASDAARGLFAAGALPVAIEALGTEFETSMELNQSLLLEASTLQGAEARGYASPGNSKRDDGARIAAALLAHAPGAAEECLVGSQARMVAALVSVVAFELAPSLAVREGKPRAVAALPALTLCVSASARQHDARPAVEAAQAGILELLATHNFFDASLGYSLDHTPCRGLVATRSAMLVHALIMACWRDSNEGSLLVLALAAPPNGHTLSRLCGLLDGLVSTGLAISDAGPPHPHLVDSLMTAILLALGSLCGAARPYGRAAHPSEKLCKRDVVQSLGCGLAIAAGLSHESREVQPCEKRRAAARLLASLLRSDCEQPNDSISTTAEPHHAIAEALAQSGLVGVAAACLTDDDAIIRADAVDAFTVLSTYALREDRDVALGAAALGDNLSRGIVASDAAAKHSSSGCTPELVPLRATIAVEKALQALGAACCRGGVAARDAVAFSTGCAGAFISLTRAPLSAPSDFGVRCAAICLTAIAALAKDAEGRASALADAGACDAVALALVAAMRDKDGSIASLQTAALSAMSAFSSFHSPRQAFTTTETPVLAALFLCIVQVDDAPSFECGHLALSTLVHFAHPTVTVSEPQTASKLATAAKQCKIVAALTHVLNGAWRPFCVDTAQHDLVMRYAHELITALANAPATMEGPTDIDTLDGDTCPLDVLVNDRTAAVSSVYASESTRLPDEAISAAKKKFPSSAELVASDEKQHFEQRYGAWLLRRGTTNDSKLRHKTTALAGADMAALVSLITAPEPLDDAERITAHLSAVDCACTALEDIIVEDAAGTTAALAIQGGVLTRLLMLAPRSPAAAMCLVALCEASVHFMCAVCRDSDLAVLALAITLMSRNRLSTALGRLAIIAVAEATVESTTDINATQPGALVLISMLAPRLHDATDGHDHLFRVDSDFFPSGGPPSLPASMSSLLDAIAVDDSSRIRCVDAFSKGVTLLLDTAAVNAIAKATPALLRVLLALPPGSLRARARRAIAIIAAEIAEATRYLLGAGAVEAAVRLVVEAKGTPGKTAASDAAFGCTLLASLVSNAKSRAARAALAHDGLMPALVTCVVQATAYKTSPLAFAALSLVVNLADAGDDAAAHVASSDDLLQALATLAAEIVSPVTTGLPLNAASCNQIYDDGSVHREHTDKKVHIKQDPPPKATRQNRMHIAEKALLALANIAIGPRAQREALANVNGILHVAVGILRNAKPGIAQAAAARLVASLLEAHVNLDAEADDATFTAATLCGALTIMTERELHAETALRLVHALNALLCYAQGADALQSSQPTSVLAMLLKVTMTRYPDVAEACAAQINTLCYDAYHRKALKTEHVVTLVDALKVPEATALQFHCLAVLNSIAHTDAGCDMSDVINDGGPAICVLGAGKAAVAPSARRLAAILGADLNSIKRNYKRNNPGLFVPTLISRNAKCSALEGVESLKRSKAGEEQANPKFPVEEAKKECRAPADDSQNKCAGGPRAKMCVLLFRIEGTVELEISSPKHGAEFDKTAIRINGGIDVDVSVLAGTRKDYMHDAFGLSVCLHVNGSAFAGALDCVAVGLDEHGCILSCDLTPIMRPGCGGATEVTSAPILVKIKDKMSSQESVSGLHSVGSRPRVTLVLTQLPLTIDDAHRALMLIASIRAHELCERKRIHELLVVVPDAHVFALDILKQVNHCLAISIVEESSLFDGMIQSTWPKYALQMALKLVVAQRVTTKYYITLDADNIVVGPLDLTELFPGGKGVFAAEPRSIHPHWWDGSSQVLGLNEDASPDAMSWGFRMWWSEYTLYRLALDKRDIFWELHTPSTTEPLCNAIWFQEELPWNSRSAFENKSCIFSLAPMTAALSPSEMVWMRSAKARKGLRNDGGDAAQSWRRARVLEDDADPSYHPRLDRAERRLEHEAAAVRVLVDTGEVVAVDEEAALLEVDSVDLLVRGKRLDHAVARALRGHEEVELVLVAVRGRRAREDGGLLEVPRDGLAVAEAHGARPPRAGRVRELEVDAAHNRRAPVYCRTPTRPSPMGDVLDGREVLEPRGRDPVAAVVSARAALGGVAPSHEGVGLARVKEVLPRAPRCVELDVLLLDATLSRVRRRRRERPKRLQTMRTQRQRHAVLEVLGPRPRRVPRSLLAPAGSGPGPSHTPRYFGAGGGTLTRCWSVPFSGFYSRANAAAERRAAAAQNAIIEWSDWTSDSHPTRRTRIRAHRTQRFESILRRYLYIGVKMVSNSNSRVVQLTLDDRLEISPTLFSVRLTVPRKWYAKQIFVLVMAFVSRLKDKRGADLSASDLEVFIAGESVSLKRSVEEALCGISNVHVRRRPSPMSARREMLHRGETTHVQAIVESMAAVHETSVSATAAMLGLSKYQTCESLRRALLCHGWAACATVLPLLGEGIETAHLTSARQAYRCSLTSGLGHEASREALHRKAVRLVSASCAAARRLAARPGGREVLSATGVFPYLWEPGTMEAQLAESESILAGRVAKEAIRLELSRQRQMTPAKSLRTMTAARIVQGHSDAALGLAEKGFCILEDVLSTSDCRVLYNHFNSALQRGELFGPVSSDACNNGSFSLSIPTMAGAGPEPDSNVIKREIGRHPVKKEAFAKAFALRSALRALVGLPAELMDRLNCKGGRALVSVNVPPTVMCACYPAFTGACYYKHKDWYPYETSNHRDLTIVLYPNIGWTEEDGGELIIHGADGAIEVIGPLAGRAVVFFSRTIWHEVRPTNTRSRFAFTIWLDRAPQGK</sequence>
<evidence type="ECO:0000256" key="7">
    <source>
        <dbReference type="SAM" id="MobiDB-lite"/>
    </source>
</evidence>
<dbReference type="InterPro" id="IPR006620">
    <property type="entry name" value="Pro_4_hyd_alph"/>
</dbReference>
<dbReference type="SUPFAM" id="SSF51045">
    <property type="entry name" value="WW domain"/>
    <property type="match status" value="1"/>
</dbReference>
<dbReference type="SMART" id="SM00185">
    <property type="entry name" value="ARM"/>
    <property type="match status" value="4"/>
</dbReference>
<dbReference type="InterPro" id="IPR018247">
    <property type="entry name" value="EF_Hand_1_Ca_BS"/>
</dbReference>
<dbReference type="GeneID" id="20228738"/>
<dbReference type="PROSITE" id="PS50020">
    <property type="entry name" value="WW_DOMAIN_2"/>
    <property type="match status" value="1"/>
</dbReference>
<dbReference type="SUPFAM" id="SSF48371">
    <property type="entry name" value="ARM repeat"/>
    <property type="match status" value="3"/>
</dbReference>
<dbReference type="KEGG" id="aaf:AURANDRAFT_72500"/>
<dbReference type="InterPro" id="IPR044862">
    <property type="entry name" value="Pro_4_hyd_alph_FE2OG_OXY"/>
</dbReference>
<evidence type="ECO:0000256" key="5">
    <source>
        <dbReference type="ARBA" id="ARBA00023002"/>
    </source>
</evidence>
<evidence type="ECO:0000256" key="2">
    <source>
        <dbReference type="ARBA" id="ARBA00022723"/>
    </source>
</evidence>
<keyword evidence="3" id="KW-0847">Vitamin C</keyword>
<dbReference type="Pfam" id="PF20102">
    <property type="entry name" value="DUF6492"/>
    <property type="match status" value="1"/>
</dbReference>
<dbReference type="Gene3D" id="2.20.70.10">
    <property type="match status" value="1"/>
</dbReference>
<feature type="compositionally biased region" description="Low complexity" evidence="7">
    <location>
        <begin position="1158"/>
        <end position="1167"/>
    </location>
</feature>
<dbReference type="InterPro" id="IPR016024">
    <property type="entry name" value="ARM-type_fold"/>
</dbReference>
<keyword evidence="12" id="KW-1185">Reference proteome</keyword>
<dbReference type="InterPro" id="IPR045499">
    <property type="entry name" value="DUF6492"/>
</dbReference>
<dbReference type="PANTHER" id="PTHR12907:SF26">
    <property type="entry name" value="HIF PROLYL HYDROXYLASE, ISOFORM C"/>
    <property type="match status" value="1"/>
</dbReference>
<dbReference type="GO" id="GO:0031543">
    <property type="term" value="F:peptidyl-proline dioxygenase activity"/>
    <property type="evidence" value="ECO:0007669"/>
    <property type="project" value="TreeGrafter"/>
</dbReference>
<keyword evidence="4" id="KW-0223">Dioxygenase</keyword>
<dbReference type="PROSITE" id="PS50222">
    <property type="entry name" value="EF_HAND_2"/>
    <property type="match status" value="1"/>
</dbReference>
<dbReference type="InterPro" id="IPR001202">
    <property type="entry name" value="WW_dom"/>
</dbReference>
<evidence type="ECO:0000313" key="12">
    <source>
        <dbReference type="Proteomes" id="UP000002729"/>
    </source>
</evidence>
<feature type="region of interest" description="Disordered" evidence="7">
    <location>
        <begin position="1152"/>
        <end position="1175"/>
    </location>
</feature>
<comment type="cofactor">
    <cofactor evidence="1">
        <name>L-ascorbate</name>
        <dbReference type="ChEBI" id="CHEBI:38290"/>
    </cofactor>
</comment>
<organism evidence="12">
    <name type="scientific">Aureococcus anophagefferens</name>
    <name type="common">Harmful bloom alga</name>
    <dbReference type="NCBI Taxonomy" id="44056"/>
    <lineage>
        <taxon>Eukaryota</taxon>
        <taxon>Sar</taxon>
        <taxon>Stramenopiles</taxon>
        <taxon>Ochrophyta</taxon>
        <taxon>Pelagophyceae</taxon>
        <taxon>Pelagomonadales</taxon>
        <taxon>Pelagomonadaceae</taxon>
        <taxon>Aureococcus</taxon>
    </lineage>
</organism>
<dbReference type="PROSITE" id="PS00018">
    <property type="entry name" value="EF_HAND_1"/>
    <property type="match status" value="1"/>
</dbReference>
<dbReference type="GO" id="GO:0008198">
    <property type="term" value="F:ferrous iron binding"/>
    <property type="evidence" value="ECO:0007669"/>
    <property type="project" value="TreeGrafter"/>
</dbReference>
<dbReference type="InterPro" id="IPR002048">
    <property type="entry name" value="EF_hand_dom"/>
</dbReference>
<evidence type="ECO:0000256" key="3">
    <source>
        <dbReference type="ARBA" id="ARBA00022896"/>
    </source>
</evidence>
<name>F0YK38_AURAN</name>
<dbReference type="Gene3D" id="1.25.10.10">
    <property type="entry name" value="Leucine-rich Repeat Variant"/>
    <property type="match status" value="3"/>
</dbReference>